<dbReference type="GO" id="GO:0008878">
    <property type="term" value="F:glucose-1-phosphate adenylyltransferase activity"/>
    <property type="evidence" value="ECO:0007669"/>
    <property type="project" value="InterPro"/>
</dbReference>
<dbReference type="OrthoDB" id="9801810at2"/>
<dbReference type="InterPro" id="IPR011831">
    <property type="entry name" value="ADP-Glc_PPase"/>
</dbReference>
<dbReference type="PANTHER" id="PTHR43523">
    <property type="entry name" value="GLUCOSE-1-PHOSPHATE ADENYLYLTRANSFERASE-RELATED"/>
    <property type="match status" value="1"/>
</dbReference>
<dbReference type="SUPFAM" id="SSF53448">
    <property type="entry name" value="Nucleotide-diphospho-sugar transferases"/>
    <property type="match status" value="1"/>
</dbReference>
<sequence>MRQVPPPLPIPTATILLAGGRGSRLHDLTAHEAKPAVFFAGRGRIVDFVMANVVRSGLDRLLVATQFAPATLHQHLPARWGRAFGRGGLVLRDGRGRYRGTADAVRRNWPQVEAWNAPEVLVLAADHVYDMDYAALVAAHRRSGAAVTVAADVIARRQAQGLGVMTTDEDGRILAFHEKPADPPAMPGRPDCALVSMGVYVFSTAWLRERLLHDCALALDFGHDLIPMAVALSEASAYRLPPSASGQSYWRDVGTLDALRRAHLDFLGAPPVCPPQPSLVADWSLGRGSVMMPGAHVPLSARLTNTIVAPGARIPPGLVVGECAVEDGRWFRRDGDTVLVTQAMLDRREAGRPFPRIVA</sequence>
<evidence type="ECO:0000256" key="1">
    <source>
        <dbReference type="ARBA" id="ARBA00010443"/>
    </source>
</evidence>
<dbReference type="InterPro" id="IPR005835">
    <property type="entry name" value="NTP_transferase_dom"/>
</dbReference>
<dbReference type="PROSITE" id="PS00808">
    <property type="entry name" value="ADP_GLC_PYROPHOSPH_1"/>
    <property type="match status" value="1"/>
</dbReference>
<evidence type="ECO:0000256" key="5">
    <source>
        <dbReference type="ARBA" id="ARBA00022741"/>
    </source>
</evidence>
<evidence type="ECO:0000256" key="6">
    <source>
        <dbReference type="ARBA" id="ARBA00022840"/>
    </source>
</evidence>
<accession>A0A1N6W0N5</accession>
<evidence type="ECO:0000313" key="11">
    <source>
        <dbReference type="EMBL" id="SIQ83456.1"/>
    </source>
</evidence>
<evidence type="ECO:0000259" key="9">
    <source>
        <dbReference type="Pfam" id="PF00483"/>
    </source>
</evidence>
<dbReference type="PANTHER" id="PTHR43523:SF2">
    <property type="entry name" value="GLUCOSE-1-PHOSPHATE ADENYLYLTRANSFERASE"/>
    <property type="match status" value="1"/>
</dbReference>
<evidence type="ECO:0000256" key="4">
    <source>
        <dbReference type="ARBA" id="ARBA00022695"/>
    </source>
</evidence>
<dbReference type="Gene3D" id="2.160.10.10">
    <property type="entry name" value="Hexapeptide repeat proteins"/>
    <property type="match status" value="1"/>
</dbReference>
<gene>
    <name evidence="11" type="ORF">SAMN05421641_11544</name>
</gene>
<keyword evidence="5" id="KW-0547">Nucleotide-binding</keyword>
<dbReference type="EMBL" id="FTMK01000015">
    <property type="protein sequence ID" value="SIQ83456.1"/>
    <property type="molecule type" value="Genomic_DNA"/>
</dbReference>
<keyword evidence="3 11" id="KW-0808">Transferase</keyword>
<evidence type="ECO:0000256" key="3">
    <source>
        <dbReference type="ARBA" id="ARBA00022679"/>
    </source>
</evidence>
<dbReference type="InterPro" id="IPR005836">
    <property type="entry name" value="ADP_Glu_pyroP_CS"/>
</dbReference>
<keyword evidence="4 11" id="KW-0548">Nucleotidyltransferase</keyword>
<evidence type="ECO:0000313" key="12">
    <source>
        <dbReference type="Proteomes" id="UP000323956"/>
    </source>
</evidence>
<evidence type="ECO:0000256" key="7">
    <source>
        <dbReference type="ARBA" id="ARBA00023056"/>
    </source>
</evidence>
<dbReference type="AlphaFoldDB" id="A0A1N6W0N5"/>
<dbReference type="GO" id="GO:0005524">
    <property type="term" value="F:ATP binding"/>
    <property type="evidence" value="ECO:0007669"/>
    <property type="project" value="UniProtKB-KW"/>
</dbReference>
<organism evidence="11 12">
    <name type="scientific">Paracoccus thiocyanatus</name>
    <dbReference type="NCBI Taxonomy" id="34006"/>
    <lineage>
        <taxon>Bacteria</taxon>
        <taxon>Pseudomonadati</taxon>
        <taxon>Pseudomonadota</taxon>
        <taxon>Alphaproteobacteria</taxon>
        <taxon>Rhodobacterales</taxon>
        <taxon>Paracoccaceae</taxon>
        <taxon>Paracoccus</taxon>
    </lineage>
</organism>
<keyword evidence="2" id="KW-0321">Glycogen metabolism</keyword>
<name>A0A1N6W0N5_9RHOB</name>
<comment type="similarity">
    <text evidence="1">Belongs to the bacterial/plant glucose-1-phosphate adenylyltransferase family.</text>
</comment>
<dbReference type="InterPro" id="IPR029044">
    <property type="entry name" value="Nucleotide-diphossugar_trans"/>
</dbReference>
<dbReference type="RefSeq" id="WP_149766050.1">
    <property type="nucleotide sequence ID" value="NZ_FTMK01000015.1"/>
</dbReference>
<evidence type="ECO:0000256" key="8">
    <source>
        <dbReference type="ARBA" id="ARBA00023277"/>
    </source>
</evidence>
<feature type="domain" description="Nucleotidyl transferase" evidence="9">
    <location>
        <begin position="14"/>
        <end position="265"/>
    </location>
</feature>
<dbReference type="GO" id="GO:0005978">
    <property type="term" value="P:glycogen biosynthetic process"/>
    <property type="evidence" value="ECO:0007669"/>
    <property type="project" value="UniProtKB-KW"/>
</dbReference>
<keyword evidence="8" id="KW-0119">Carbohydrate metabolism</keyword>
<protein>
    <submittedName>
        <fullName evidence="11">Glucose-1-phosphate adenylyltransferase</fullName>
    </submittedName>
</protein>
<evidence type="ECO:0000259" key="10">
    <source>
        <dbReference type="Pfam" id="PF24894"/>
    </source>
</evidence>
<proteinExistence type="inferred from homology"/>
<dbReference type="Gene3D" id="3.90.550.10">
    <property type="entry name" value="Spore Coat Polysaccharide Biosynthesis Protein SpsA, Chain A"/>
    <property type="match status" value="1"/>
</dbReference>
<feature type="domain" description="Glucose-1-phosphate adenylyltransferase/Bifunctional protein GlmU-like C-terminal hexapeptide" evidence="10">
    <location>
        <begin position="280"/>
        <end position="339"/>
    </location>
</feature>
<reference evidence="11 12" key="1">
    <citation type="submission" date="2017-01" db="EMBL/GenBank/DDBJ databases">
        <authorList>
            <person name="Varghese N."/>
            <person name="Submissions S."/>
        </authorList>
    </citation>
    <scope>NUCLEOTIDE SEQUENCE [LARGE SCALE GENOMIC DNA]</scope>
    <source>
        <strain evidence="11 12">ATCC 700171</strain>
    </source>
</reference>
<keyword evidence="6" id="KW-0067">ATP-binding</keyword>
<evidence type="ECO:0000256" key="2">
    <source>
        <dbReference type="ARBA" id="ARBA00022600"/>
    </source>
</evidence>
<dbReference type="InterPro" id="IPR056818">
    <property type="entry name" value="GlmU/GlgC-like_hexapep"/>
</dbReference>
<dbReference type="CDD" id="cd02508">
    <property type="entry name" value="ADP_Glucose_PP"/>
    <property type="match status" value="1"/>
</dbReference>
<dbReference type="Pfam" id="PF00483">
    <property type="entry name" value="NTP_transferase"/>
    <property type="match status" value="1"/>
</dbReference>
<dbReference type="Pfam" id="PF24894">
    <property type="entry name" value="Hexapep_GlmU"/>
    <property type="match status" value="1"/>
</dbReference>
<keyword evidence="7" id="KW-0320">Glycogen biosynthesis</keyword>
<dbReference type="Proteomes" id="UP000323956">
    <property type="component" value="Unassembled WGS sequence"/>
</dbReference>